<evidence type="ECO:0000256" key="11">
    <source>
        <dbReference type="ARBA" id="ARBA00023180"/>
    </source>
</evidence>
<keyword evidence="16" id="KW-1185">Reference proteome</keyword>
<dbReference type="EMBL" id="JAEPRC010000050">
    <property type="protein sequence ID" value="KAG2212467.1"/>
    <property type="molecule type" value="Genomic_DNA"/>
</dbReference>
<feature type="transmembrane region" description="Helical" evidence="13">
    <location>
        <begin position="507"/>
        <end position="523"/>
    </location>
</feature>
<comment type="caution">
    <text evidence="15">The sequence shown here is derived from an EMBL/GenBank/DDBJ whole genome shotgun (WGS) entry which is preliminary data.</text>
</comment>
<comment type="function">
    <text evidence="12 13">Ethanolamine phosphate transferase involved in glycosylphosphatidylinositol-anchor biosynthesis. Transfers ethanolamine phosphate to the first alpha-1,4-linked mannose of the glycosylphosphatidylinositol precursor of GPI-anchor.</text>
</comment>
<comment type="subcellular location">
    <subcellularLocation>
        <location evidence="1 13">Endoplasmic reticulum membrane</location>
        <topology evidence="1 13">Multi-pass membrane protein</topology>
    </subcellularLocation>
</comment>
<keyword evidence="10 13" id="KW-0472">Membrane</keyword>
<feature type="transmembrane region" description="Helical" evidence="13">
    <location>
        <begin position="847"/>
        <end position="867"/>
    </location>
</feature>
<feature type="transmembrane region" description="Helical" evidence="13">
    <location>
        <begin position="771"/>
        <end position="792"/>
    </location>
</feature>
<keyword evidence="5 13" id="KW-0337">GPI-anchor biosynthesis</keyword>
<dbReference type="GO" id="GO:0006506">
    <property type="term" value="P:GPI anchor biosynthetic process"/>
    <property type="evidence" value="ECO:0007669"/>
    <property type="project" value="UniProtKB-UniPathway"/>
</dbReference>
<evidence type="ECO:0000256" key="1">
    <source>
        <dbReference type="ARBA" id="ARBA00004477"/>
    </source>
</evidence>
<reference evidence="15" key="1">
    <citation type="submission" date="2020-12" db="EMBL/GenBank/DDBJ databases">
        <title>Metabolic potential, ecology and presence of endohyphal bacteria is reflected in genomic diversity of Mucoromycotina.</title>
        <authorList>
            <person name="Muszewska A."/>
            <person name="Okrasinska A."/>
            <person name="Steczkiewicz K."/>
            <person name="Drgas O."/>
            <person name="Orlowska M."/>
            <person name="Perlinska-Lenart U."/>
            <person name="Aleksandrzak-Piekarczyk T."/>
            <person name="Szatraj K."/>
            <person name="Zielenkiewicz U."/>
            <person name="Pilsyk S."/>
            <person name="Malc E."/>
            <person name="Mieczkowski P."/>
            <person name="Kruszewska J.S."/>
            <person name="Biernat P."/>
            <person name="Pawlowska J."/>
        </authorList>
    </citation>
    <scope>NUCLEOTIDE SEQUENCE</scope>
    <source>
        <strain evidence="15">CBS 226.32</strain>
    </source>
</reference>
<dbReference type="CDD" id="cd16020">
    <property type="entry name" value="GPI_EPT_1"/>
    <property type="match status" value="1"/>
</dbReference>
<evidence type="ECO:0000256" key="3">
    <source>
        <dbReference type="ARBA" id="ARBA00008400"/>
    </source>
</evidence>
<feature type="transmembrane region" description="Helical" evidence="13">
    <location>
        <begin position="686"/>
        <end position="703"/>
    </location>
</feature>
<keyword evidence="11" id="KW-0325">Glycoprotein</keyword>
<organism evidence="15 16">
    <name type="scientific">Mucor plumbeus</name>
    <dbReference type="NCBI Taxonomy" id="97098"/>
    <lineage>
        <taxon>Eukaryota</taxon>
        <taxon>Fungi</taxon>
        <taxon>Fungi incertae sedis</taxon>
        <taxon>Mucoromycota</taxon>
        <taxon>Mucoromycotina</taxon>
        <taxon>Mucoromycetes</taxon>
        <taxon>Mucorales</taxon>
        <taxon>Mucorineae</taxon>
        <taxon>Mucoraceae</taxon>
        <taxon>Mucor</taxon>
    </lineage>
</organism>
<proteinExistence type="inferred from homology"/>
<evidence type="ECO:0000256" key="5">
    <source>
        <dbReference type="ARBA" id="ARBA00022502"/>
    </source>
</evidence>
<feature type="transmembrane region" description="Helical" evidence="13">
    <location>
        <begin position="482"/>
        <end position="501"/>
    </location>
</feature>
<feature type="domain" description="GPI ethanolamine phosphate transferase 1 C-terminal" evidence="14">
    <location>
        <begin position="430"/>
        <end position="871"/>
    </location>
</feature>
<dbReference type="Pfam" id="PF01663">
    <property type="entry name" value="Phosphodiest"/>
    <property type="match status" value="1"/>
</dbReference>
<keyword evidence="9 13" id="KW-1133">Transmembrane helix</keyword>
<dbReference type="InterPro" id="IPR017852">
    <property type="entry name" value="GPI_EtnP_transferase_1_C"/>
</dbReference>
<dbReference type="PANTHER" id="PTHR12250">
    <property type="entry name" value="PHOSPHATIDYLINOSITOL GLYCAN, CLASS N"/>
    <property type="match status" value="1"/>
</dbReference>
<feature type="transmembrane region" description="Helical" evidence="13">
    <location>
        <begin position="440"/>
        <end position="462"/>
    </location>
</feature>
<dbReference type="Gene3D" id="3.40.720.10">
    <property type="entry name" value="Alkaline Phosphatase, subunit A"/>
    <property type="match status" value="1"/>
</dbReference>
<feature type="transmembrane region" description="Helical" evidence="13">
    <location>
        <begin position="7"/>
        <end position="27"/>
    </location>
</feature>
<dbReference type="GO" id="GO:0005789">
    <property type="term" value="C:endoplasmic reticulum membrane"/>
    <property type="evidence" value="ECO:0007669"/>
    <property type="project" value="UniProtKB-SubCell"/>
</dbReference>
<evidence type="ECO:0000256" key="13">
    <source>
        <dbReference type="RuleBase" id="RU367138"/>
    </source>
</evidence>
<dbReference type="InterPro" id="IPR007070">
    <property type="entry name" value="GPI_EtnP_transferase_1"/>
</dbReference>
<feature type="transmembrane region" description="Helical" evidence="13">
    <location>
        <begin position="887"/>
        <end position="908"/>
    </location>
</feature>
<dbReference type="AlphaFoldDB" id="A0A8H7VBC0"/>
<evidence type="ECO:0000259" key="14">
    <source>
        <dbReference type="Pfam" id="PF04987"/>
    </source>
</evidence>
<comment type="caution">
    <text evidence="13">Lacks conserved residue(s) required for the propagation of feature annotation.</text>
</comment>
<evidence type="ECO:0000256" key="4">
    <source>
        <dbReference type="ARBA" id="ARBA00020831"/>
    </source>
</evidence>
<feature type="transmembrane region" description="Helical" evidence="13">
    <location>
        <begin position="593"/>
        <end position="612"/>
    </location>
</feature>
<feature type="transmembrane region" description="Helical" evidence="13">
    <location>
        <begin position="544"/>
        <end position="564"/>
    </location>
</feature>
<keyword evidence="8 13" id="KW-0256">Endoplasmic reticulum</keyword>
<evidence type="ECO:0000313" key="16">
    <source>
        <dbReference type="Proteomes" id="UP000650833"/>
    </source>
</evidence>
<feature type="transmembrane region" description="Helical" evidence="13">
    <location>
        <begin position="710"/>
        <end position="728"/>
    </location>
</feature>
<keyword evidence="7 13" id="KW-0812">Transmembrane</keyword>
<accession>A0A8H7VBC0</accession>
<gene>
    <name evidence="15" type="ORF">INT46_008004</name>
</gene>
<dbReference type="SUPFAM" id="SSF53649">
    <property type="entry name" value="Alkaline phosphatase-like"/>
    <property type="match status" value="1"/>
</dbReference>
<feature type="transmembrane region" description="Helical" evidence="13">
    <location>
        <begin position="812"/>
        <end position="835"/>
    </location>
</feature>
<name>A0A8H7VBC0_9FUNG</name>
<dbReference type="EC" id="2.-.-.-" evidence="13"/>
<dbReference type="Pfam" id="PF04987">
    <property type="entry name" value="PigN"/>
    <property type="match status" value="1"/>
</dbReference>
<comment type="pathway">
    <text evidence="2 13">Glycolipid biosynthesis; glycosylphosphatidylinositol-anchor biosynthesis.</text>
</comment>
<evidence type="ECO:0000256" key="6">
    <source>
        <dbReference type="ARBA" id="ARBA00022679"/>
    </source>
</evidence>
<evidence type="ECO:0000256" key="2">
    <source>
        <dbReference type="ARBA" id="ARBA00004687"/>
    </source>
</evidence>
<dbReference type="OrthoDB" id="2748310at2759"/>
<protein>
    <recommendedName>
        <fullName evidence="4 13">GPI ethanolamine phosphate transferase 1</fullName>
        <ecNumber evidence="13">2.-.-.-</ecNumber>
    </recommendedName>
</protein>
<evidence type="ECO:0000313" key="15">
    <source>
        <dbReference type="EMBL" id="KAG2212467.1"/>
    </source>
</evidence>
<feature type="transmembrane region" description="Helical" evidence="13">
    <location>
        <begin position="570"/>
        <end position="586"/>
    </location>
</feature>
<sequence length="923" mass="104361">MLPRVGLLIIGVIFHIVYLFSIFDIYFTSPLVHGMKPHKSPVDAPADRLVLFVGDGLRADKLFELDENDKTRAPYLRNVITNTGTWGVSHTRVPTESRPGHVAIIAGFYEDVSAVTTGWSMNPVNFDSVFNQSQHTWSFGSPDILPMFQHGASDSNKVETFMYPPEYEDFSGEASRLDVWVFDHVKELFKKAETDPVLNAKLHQKKIVFFLHLLGLDTNGHGFRPMSKEYLDNIKLVDRGVEEIVQLIENFYENDGKTSYVFTADHGMNNRGGHGDGHPDNTRTPIIAWGAGVRKPIQSNIGHDEFSAPWGLNNVQRDDIRQADIAPLMAHLIGIDLPVNSVGELPLSYLDADEMTKAEAAFSNARQILEQYQVKHNEKEELELFFRPFSQLSGENNPIVLVSEIQSLINDHQYTLAEQKSKELMSHCLEGLRYFQTYDWLFLRGVVTAGYIGWCIFCLEFVIRNFVLRNQSQTSLSIKSCLTLDLFSLVVLGGLYSMLWIQKMPKMYYAYVLFPVYFWNQIFRNYRSLSGALRIGIQNGIARSVVLIIAALLFLEALVFSFFYREMLSIIFVVLSVWPLIMPSRVRAENKALLAGWAVSCICTSVFTLLPVEKGEDINLVLLGGISGVLAGVFALWKLQQNNRISKSQSIIMIVQLLVTVFSIALVCSTSSSLQKREGLPVFNQVTSWIIISISSVFPFIYRGKSYDDYLTRLLIICFAFAPLMTLLSISYELLFYVCFCSTVLIWLEVERSLYKGTRSAVNRPLKASDGRAVLIFLFFIDVAFFGTGNVASMSSFSLESVYRFTTIFDPFLMGTLLIIKVLIPFFVASSVLGILSSSIDLQPFTLFLAVMSITDIQTINFFFFVTDYGSWLEIGTSISHFCIAELFIIFTMVLFLLSRLLVGHLVLPKLNKMVSKMRPKNM</sequence>
<dbReference type="InterPro" id="IPR037671">
    <property type="entry name" value="PIGN_N"/>
</dbReference>
<evidence type="ECO:0000256" key="8">
    <source>
        <dbReference type="ARBA" id="ARBA00022824"/>
    </source>
</evidence>
<evidence type="ECO:0000256" key="7">
    <source>
        <dbReference type="ARBA" id="ARBA00022692"/>
    </source>
</evidence>
<dbReference type="InterPro" id="IPR002591">
    <property type="entry name" value="Phosphodiest/P_Trfase"/>
</dbReference>
<evidence type="ECO:0000256" key="12">
    <source>
        <dbReference type="ARBA" id="ARBA00024850"/>
    </source>
</evidence>
<dbReference type="UniPathway" id="UPA00196"/>
<dbReference type="Proteomes" id="UP000650833">
    <property type="component" value="Unassembled WGS sequence"/>
</dbReference>
<dbReference type="InterPro" id="IPR017850">
    <property type="entry name" value="Alkaline_phosphatase_core_sf"/>
</dbReference>
<dbReference type="FunFam" id="3.40.720.10:FF:000015">
    <property type="entry name" value="GPI ethanolamine phosphate transferase 1"/>
    <property type="match status" value="1"/>
</dbReference>
<feature type="transmembrane region" description="Helical" evidence="13">
    <location>
        <begin position="651"/>
        <end position="674"/>
    </location>
</feature>
<dbReference type="GO" id="GO:0051377">
    <property type="term" value="F:mannose-ethanolamine phosphotransferase activity"/>
    <property type="evidence" value="ECO:0007669"/>
    <property type="project" value="UniProtKB-UniRule"/>
</dbReference>
<dbReference type="PANTHER" id="PTHR12250:SF0">
    <property type="entry name" value="GPI ETHANOLAMINE PHOSPHATE TRANSFERASE 1"/>
    <property type="match status" value="1"/>
</dbReference>
<comment type="similarity">
    <text evidence="3 13">Belongs to the PIGG/PIGN/PIGO family. PIGN subfamily.</text>
</comment>
<feature type="transmembrane region" description="Helical" evidence="13">
    <location>
        <begin position="734"/>
        <end position="750"/>
    </location>
</feature>
<evidence type="ECO:0000256" key="10">
    <source>
        <dbReference type="ARBA" id="ARBA00023136"/>
    </source>
</evidence>
<evidence type="ECO:0000256" key="9">
    <source>
        <dbReference type="ARBA" id="ARBA00022989"/>
    </source>
</evidence>
<keyword evidence="6 13" id="KW-0808">Transferase</keyword>
<feature type="transmembrane region" description="Helical" evidence="13">
    <location>
        <begin position="618"/>
        <end position="639"/>
    </location>
</feature>